<dbReference type="AlphaFoldDB" id="A0A2I0TWB5"/>
<reference evidence="2" key="1">
    <citation type="submission" date="2017-11" db="EMBL/GenBank/DDBJ databases">
        <authorList>
            <person name="Lima N.C."/>
            <person name="Parody-Merino A.M."/>
            <person name="Battley P.F."/>
            <person name="Fidler A.E."/>
            <person name="Prosdocimi F."/>
        </authorList>
    </citation>
    <scope>NUCLEOTIDE SEQUENCE [LARGE SCALE GENOMIC DNA]</scope>
</reference>
<accession>A0A2I0TWB5</accession>
<dbReference type="EMBL" id="KZ506856">
    <property type="protein sequence ID" value="PKU38108.1"/>
    <property type="molecule type" value="Genomic_DNA"/>
</dbReference>
<protein>
    <submittedName>
        <fullName evidence="1">Uncharacterized protein</fullName>
    </submittedName>
</protein>
<sequence>MQTSLEQRVPSPKIRTCHCTQPTVSCSEEKPLGFGKPLDPKGRILKAFGLPVGSESERSICNLDLLE</sequence>
<organism evidence="1 2">
    <name type="scientific">Limosa lapponica baueri</name>
    <dbReference type="NCBI Taxonomy" id="1758121"/>
    <lineage>
        <taxon>Eukaryota</taxon>
        <taxon>Metazoa</taxon>
        <taxon>Chordata</taxon>
        <taxon>Craniata</taxon>
        <taxon>Vertebrata</taxon>
        <taxon>Euteleostomi</taxon>
        <taxon>Archelosauria</taxon>
        <taxon>Archosauria</taxon>
        <taxon>Dinosauria</taxon>
        <taxon>Saurischia</taxon>
        <taxon>Theropoda</taxon>
        <taxon>Coelurosauria</taxon>
        <taxon>Aves</taxon>
        <taxon>Neognathae</taxon>
        <taxon>Neoaves</taxon>
        <taxon>Charadriiformes</taxon>
        <taxon>Scolopacidae</taxon>
        <taxon>Limosa</taxon>
    </lineage>
</organism>
<evidence type="ECO:0000313" key="2">
    <source>
        <dbReference type="Proteomes" id="UP000233556"/>
    </source>
</evidence>
<gene>
    <name evidence="1" type="ORF">llap_11588</name>
</gene>
<proteinExistence type="predicted"/>
<reference evidence="2" key="2">
    <citation type="submission" date="2017-12" db="EMBL/GenBank/DDBJ databases">
        <title>Genome sequence of the Bar-tailed Godwit (Limosa lapponica baueri).</title>
        <authorList>
            <person name="Lima N.C.B."/>
            <person name="Parody-Merino A.M."/>
            <person name="Battley P.F."/>
            <person name="Fidler A.E."/>
            <person name="Prosdocimi F."/>
        </authorList>
    </citation>
    <scope>NUCLEOTIDE SEQUENCE [LARGE SCALE GENOMIC DNA]</scope>
</reference>
<dbReference type="Proteomes" id="UP000233556">
    <property type="component" value="Unassembled WGS sequence"/>
</dbReference>
<name>A0A2I0TWB5_LIMLA</name>
<keyword evidence="2" id="KW-1185">Reference proteome</keyword>
<evidence type="ECO:0000313" key="1">
    <source>
        <dbReference type="EMBL" id="PKU38108.1"/>
    </source>
</evidence>